<dbReference type="EMBL" id="MK500451">
    <property type="protein sequence ID" value="QBK89980.1"/>
    <property type="molecule type" value="Genomic_DNA"/>
</dbReference>
<evidence type="ECO:0000313" key="1">
    <source>
        <dbReference type="EMBL" id="QBK89980.1"/>
    </source>
</evidence>
<name>A0A481Z5Q8_9VIRU</name>
<proteinExistence type="predicted"/>
<gene>
    <name evidence="1" type="ORF">LCPAC101_02630</name>
</gene>
<reference evidence="1" key="1">
    <citation type="journal article" date="2019" name="MBio">
        <title>Virus Genomes from Deep Sea Sediments Expand the Ocean Megavirome and Support Independent Origins of Viral Gigantism.</title>
        <authorList>
            <person name="Backstrom D."/>
            <person name="Yutin N."/>
            <person name="Jorgensen S.L."/>
            <person name="Dharamshi J."/>
            <person name="Homa F."/>
            <person name="Zaremba-Niedwiedzka K."/>
            <person name="Spang A."/>
            <person name="Wolf Y.I."/>
            <person name="Koonin E.V."/>
            <person name="Ettema T.J."/>
        </authorList>
    </citation>
    <scope>NUCLEOTIDE SEQUENCE</scope>
</reference>
<organism evidence="1">
    <name type="scientific">Pithovirus LCPAC101</name>
    <dbReference type="NCBI Taxonomy" id="2506586"/>
    <lineage>
        <taxon>Viruses</taxon>
        <taxon>Pithoviruses</taxon>
    </lineage>
</organism>
<accession>A0A481Z5Q8</accession>
<sequence>MISSENFCSFILYLSNNESHIEKINKHALYIGYYAICKYGKRQYIVDDDENSDSDSELYSKSNNKTHFLALCNDLSYSYIYSYCVKPYYYTRERGDDRVDLKFVMNMKFDHNLNTFLKIITINKNTNYRLIQKFYTSIYCQKEHTLNYVKNTLLNDCTISSGAIDEIVRSDWLEAIIWLMKHNHLTITKLIKRWLFIKEYRIDYWNILERHFKQIVIKYEHTLDCLDINYIYILFPDINLKNNKKRNNIKSILLLLDDMNLAYLLGISIDVSSVRINKSILNKHLNKLVSKGYNKYYDELELFRKTKLSKFDIKNIENTLCENIYTYSPLDLILHHTNNISHAFTRVEYINMNRKKNFINYYTKHELSYLLESDIKRRLDIALHYKLPDSIPLKKLYEYYMSGGVIHNLIQHTKIDTLLLKDVIKSSIDIKELLPYRQEQIDNLIANHNIPSRFPHRLNNNHGDIPQISPYDELPSRFPVELPDDLIDSIYRMYTSIGLSEEDL</sequence>
<protein>
    <submittedName>
        <fullName evidence="1">Uncharacterized protein</fullName>
    </submittedName>
</protein>